<dbReference type="SUPFAM" id="SSF52540">
    <property type="entry name" value="P-loop containing nucleoside triphosphate hydrolases"/>
    <property type="match status" value="1"/>
</dbReference>
<proteinExistence type="inferred from homology"/>
<dbReference type="InterPro" id="IPR027417">
    <property type="entry name" value="P-loop_NTPase"/>
</dbReference>
<keyword evidence="6 13" id="KW-0441">Lipid A biosynthesis</keyword>
<keyword evidence="10 13" id="KW-0067">ATP-binding</keyword>
<comment type="pathway">
    <text evidence="2 13">Glycolipid biosynthesis; lipid IV(A) biosynthesis; lipid IV(A) from (3R)-3-hydroxytetradecanoyl-[acyl-carrier-protein] and UDP-N-acetyl-alpha-D-glucosamine: step 6/6.</text>
</comment>
<dbReference type="HAMAP" id="MF_00409">
    <property type="entry name" value="LpxK"/>
    <property type="match status" value="1"/>
</dbReference>
<evidence type="ECO:0000256" key="12">
    <source>
        <dbReference type="ARBA" id="ARBA00029757"/>
    </source>
</evidence>
<protein>
    <recommendedName>
        <fullName evidence="4 13">Tetraacyldisaccharide 4'-kinase</fullName>
        <ecNumber evidence="3 13">2.7.1.130</ecNumber>
    </recommendedName>
    <alternativeName>
        <fullName evidence="12 13">Lipid A 4'-kinase</fullName>
    </alternativeName>
</protein>
<evidence type="ECO:0000256" key="2">
    <source>
        <dbReference type="ARBA" id="ARBA00004870"/>
    </source>
</evidence>
<evidence type="ECO:0000256" key="3">
    <source>
        <dbReference type="ARBA" id="ARBA00012071"/>
    </source>
</evidence>
<keyword evidence="7 13" id="KW-0808">Transferase</keyword>
<evidence type="ECO:0000256" key="13">
    <source>
        <dbReference type="HAMAP-Rule" id="MF_00409"/>
    </source>
</evidence>
<dbReference type="EC" id="2.7.1.130" evidence="3 13"/>
<comment type="catalytic activity">
    <reaction evidence="13">
        <text>a lipid A disaccharide + ATP = a lipid IVA + ADP + H(+)</text>
        <dbReference type="Rhea" id="RHEA:67840"/>
        <dbReference type="ChEBI" id="CHEBI:15378"/>
        <dbReference type="ChEBI" id="CHEBI:30616"/>
        <dbReference type="ChEBI" id="CHEBI:176343"/>
        <dbReference type="ChEBI" id="CHEBI:176425"/>
        <dbReference type="ChEBI" id="CHEBI:456216"/>
        <dbReference type="EC" id="2.7.1.130"/>
    </reaction>
</comment>
<comment type="similarity">
    <text evidence="13">Belongs to the LpxK family.</text>
</comment>
<accession>A0ABR9IL52</accession>
<evidence type="ECO:0000256" key="7">
    <source>
        <dbReference type="ARBA" id="ARBA00022679"/>
    </source>
</evidence>
<evidence type="ECO:0000256" key="4">
    <source>
        <dbReference type="ARBA" id="ARBA00016436"/>
    </source>
</evidence>
<dbReference type="PANTHER" id="PTHR42724:SF1">
    <property type="entry name" value="TETRAACYLDISACCHARIDE 4'-KINASE, MITOCHONDRIAL-RELATED"/>
    <property type="match status" value="1"/>
</dbReference>
<dbReference type="NCBIfam" id="TIGR00682">
    <property type="entry name" value="lpxK"/>
    <property type="match status" value="1"/>
</dbReference>
<dbReference type="GO" id="GO:0009029">
    <property type="term" value="F:lipid-A 4'-kinase activity"/>
    <property type="evidence" value="ECO:0007669"/>
    <property type="project" value="UniProtKB-EC"/>
</dbReference>
<dbReference type="PANTHER" id="PTHR42724">
    <property type="entry name" value="TETRAACYLDISACCHARIDE 4'-KINASE"/>
    <property type="match status" value="1"/>
</dbReference>
<evidence type="ECO:0000313" key="14">
    <source>
        <dbReference type="EMBL" id="MBE1503909.1"/>
    </source>
</evidence>
<keyword evidence="15" id="KW-1185">Reference proteome</keyword>
<comment type="function">
    <text evidence="1 13">Transfers the gamma-phosphate of ATP to the 4'-position of a tetraacyldisaccharide 1-phosphate intermediate (termed DS-1-P) to form tetraacyldisaccharide 1,4'-bis-phosphate (lipid IVA).</text>
</comment>
<evidence type="ECO:0000256" key="5">
    <source>
        <dbReference type="ARBA" id="ARBA00022516"/>
    </source>
</evidence>
<keyword evidence="8 13" id="KW-0547">Nucleotide-binding</keyword>
<reference evidence="14 15" key="1">
    <citation type="submission" date="2020-10" db="EMBL/GenBank/DDBJ databases">
        <title>Sequencing the genomes of 1000 actinobacteria strains.</title>
        <authorList>
            <person name="Klenk H.-P."/>
        </authorList>
    </citation>
    <scope>NUCLEOTIDE SEQUENCE [LARGE SCALE GENOMIC DNA]</scope>
    <source>
        <strain evidence="14 15">DSM 7307</strain>
    </source>
</reference>
<evidence type="ECO:0000256" key="11">
    <source>
        <dbReference type="ARBA" id="ARBA00023098"/>
    </source>
</evidence>
<evidence type="ECO:0000313" key="15">
    <source>
        <dbReference type="Proteomes" id="UP000620262"/>
    </source>
</evidence>
<sequence length="347" mass="37295">MISEAPPFWWRRAGWQAWALSPLSFLYGRVAGYRMVHARRASVPIPVICVGNFTVGGAGKTPTAIAIARAAKAKGLKPGFLSRGHGGSLDVTTVVDPAHHRAVAVGDEPLLLAQEALTVISRRRVDGAARLVEEGADFIIMDDGFQSARLAIDYALLVIDATRGLGNGHIVPGGPVRAPVRLQLRQATALLKVGDGNEADRIVRIAARAAKPYFTAALKVSGENYLEGLKVLAFAGIADPEKFFRTVRSLGAAIEVATSFGDHEHLSEEEIDGLLTTADQQNLTIVTTSKDFVRLAGHHGKAEQLAARCRVVEVEMAFTDPLAPGLIIDRAFEACRERRLKEAKAKT</sequence>
<name>A0ABR9IL52_RHIVS</name>
<dbReference type="EMBL" id="JADBEC010000001">
    <property type="protein sequence ID" value="MBE1503909.1"/>
    <property type="molecule type" value="Genomic_DNA"/>
</dbReference>
<dbReference type="Proteomes" id="UP000620262">
    <property type="component" value="Unassembled WGS sequence"/>
</dbReference>
<dbReference type="RefSeq" id="WP_192728018.1">
    <property type="nucleotide sequence ID" value="NZ_BAAAVL010000001.1"/>
</dbReference>
<evidence type="ECO:0000256" key="1">
    <source>
        <dbReference type="ARBA" id="ARBA00002274"/>
    </source>
</evidence>
<keyword evidence="9 13" id="KW-0418">Kinase</keyword>
<feature type="binding site" evidence="13">
    <location>
        <begin position="54"/>
        <end position="61"/>
    </location>
    <ligand>
        <name>ATP</name>
        <dbReference type="ChEBI" id="CHEBI:30616"/>
    </ligand>
</feature>
<evidence type="ECO:0000256" key="9">
    <source>
        <dbReference type="ARBA" id="ARBA00022777"/>
    </source>
</evidence>
<keyword evidence="11 13" id="KW-0443">Lipid metabolism</keyword>
<dbReference type="InterPro" id="IPR003758">
    <property type="entry name" value="LpxK"/>
</dbReference>
<gene>
    <name evidence="13" type="primary">lpxK</name>
    <name evidence="14" type="ORF">H4W29_001090</name>
</gene>
<evidence type="ECO:0000256" key="6">
    <source>
        <dbReference type="ARBA" id="ARBA00022556"/>
    </source>
</evidence>
<evidence type="ECO:0000256" key="10">
    <source>
        <dbReference type="ARBA" id="ARBA00022840"/>
    </source>
</evidence>
<comment type="caution">
    <text evidence="14">The sequence shown here is derived from an EMBL/GenBank/DDBJ whole genome shotgun (WGS) entry which is preliminary data.</text>
</comment>
<organism evidence="14 15">
    <name type="scientific">Rhizobium viscosum</name>
    <name type="common">Arthrobacter viscosus</name>
    <dbReference type="NCBI Taxonomy" id="1673"/>
    <lineage>
        <taxon>Bacteria</taxon>
        <taxon>Pseudomonadati</taxon>
        <taxon>Pseudomonadota</taxon>
        <taxon>Alphaproteobacteria</taxon>
        <taxon>Hyphomicrobiales</taxon>
        <taxon>Rhizobiaceae</taxon>
        <taxon>Rhizobium/Agrobacterium group</taxon>
        <taxon>Rhizobium</taxon>
    </lineage>
</organism>
<evidence type="ECO:0000256" key="8">
    <source>
        <dbReference type="ARBA" id="ARBA00022741"/>
    </source>
</evidence>
<dbReference type="Pfam" id="PF02606">
    <property type="entry name" value="LpxK"/>
    <property type="match status" value="1"/>
</dbReference>
<keyword evidence="5 13" id="KW-0444">Lipid biosynthesis</keyword>